<name>A0A232ENK3_9HYME</name>
<dbReference type="SMART" id="SM00369">
    <property type="entry name" value="LRR_TYP"/>
    <property type="match status" value="12"/>
</dbReference>
<keyword evidence="3" id="KW-0433">Leucine-rich repeat</keyword>
<dbReference type="FunFam" id="3.80.10.10:FF:001164">
    <property type="entry name" value="GH01279p"/>
    <property type="match status" value="1"/>
</dbReference>
<accession>A0A232ENK3</accession>
<evidence type="ECO:0000256" key="7">
    <source>
        <dbReference type="ARBA" id="ARBA00022989"/>
    </source>
</evidence>
<keyword evidence="7 11" id="KW-1133">Transmembrane helix</keyword>
<evidence type="ECO:0000256" key="5">
    <source>
        <dbReference type="ARBA" id="ARBA00022729"/>
    </source>
</evidence>
<dbReference type="Pfam" id="PF13306">
    <property type="entry name" value="LRR_5"/>
    <property type="match status" value="1"/>
</dbReference>
<dbReference type="SMART" id="SM00082">
    <property type="entry name" value="LRRCT"/>
    <property type="match status" value="2"/>
</dbReference>
<dbReference type="PRINTS" id="PR01537">
    <property type="entry name" value="INTRLKN1R1F"/>
</dbReference>
<dbReference type="Pfam" id="PF13855">
    <property type="entry name" value="LRR_8"/>
    <property type="match status" value="2"/>
</dbReference>
<dbReference type="PROSITE" id="PS50104">
    <property type="entry name" value="TIR"/>
    <property type="match status" value="1"/>
</dbReference>
<evidence type="ECO:0000256" key="2">
    <source>
        <dbReference type="ARBA" id="ARBA00009634"/>
    </source>
</evidence>
<evidence type="ECO:0000256" key="12">
    <source>
        <dbReference type="SAM" id="SignalP"/>
    </source>
</evidence>
<keyword evidence="8 11" id="KW-0472">Membrane</keyword>
<dbReference type="InterPro" id="IPR000483">
    <property type="entry name" value="Cys-rich_flank_reg_C"/>
</dbReference>
<evidence type="ECO:0000256" key="10">
    <source>
        <dbReference type="ARBA" id="ARBA00023180"/>
    </source>
</evidence>
<dbReference type="GO" id="GO:0005886">
    <property type="term" value="C:plasma membrane"/>
    <property type="evidence" value="ECO:0007669"/>
    <property type="project" value="TreeGrafter"/>
</dbReference>
<feature type="signal peptide" evidence="12">
    <location>
        <begin position="1"/>
        <end position="20"/>
    </location>
</feature>
<dbReference type="Pfam" id="PF01582">
    <property type="entry name" value="TIR"/>
    <property type="match status" value="1"/>
</dbReference>
<dbReference type="SUPFAM" id="SSF52200">
    <property type="entry name" value="Toll/Interleukin receptor TIR domain"/>
    <property type="match status" value="1"/>
</dbReference>
<sequence>MSRLALPLAVLLLAIFTASGSFSCPKRLPCHCYSNDVNTYAITCLTNAFTNSAFKITYQPGDLVQIQCENSPNWSRLLQGTIIDIGFVREFVFTDCEPPGPAYSSRIINEQLRVQNVKYLKYENLIAPLSAQDLDVFPDVKHLELTNNPLGELGVPRDLLRGLPVLNILELRNTNLQKIPRGFFDNSRFLRTLELSNNNIKSLTPGVFDGLEKLQLLNIQENDLRELKPDLFRGLKSLESLDIHQNSLKTLPVDIFADLENLESINLGVNNFTSLPDDLFLYNPKLKVVKLLYNKCNLTTLPSRFFSNLTNLKDVTLMRNGIRYLPEDLFWYSTNIVKLNLNRNYLQTLPFNLFKDITELETLTLFFNDLQYLDAGIFFNNKKLRKLDLSKNRLRFIDELTFAGLESLQELFLEYNELSYIDAKAFAPLGQLRFARFANNKLTLDNSLADDFGQFSPFYSCSSLEELNLAHNNITKMYSDWTITGTNLRILDLSYNSFESLQAEDLQFMSNNIEVDLRYNNIHHVNLANLEFISANESGNPRQASIFLSSNPIHCDCKIYDLVRYLDQQMDFPSSTKIYVEDMACDGPKHMAGLLVSRLKSHSIKCLTETCTSDSTCDCWMRPSDSTLLLDCAGRNLTNPPSWIDTHGAERVELDLSRNKLGKGPNMTAKGYNKVVRLNLSENKIIAVDESLITPKLKILNLHDNKLTSMNSEVLRKLANDSMISQLTLRGNPWICDCSSRDLLFYVRSSFKQLPDLLNITCRNSNVSLSSLLPVELCPTSNRLIIMIYLIICLFALFLGCASALYYQFQERIKVWLYAKNLCLCLVTDDEMDRNKTYDAFISYSHKDEEFVMNELVSKLENGPKPYKLCIHVRDWLIGEWIPMQIARSVEESRRTIVVLSPNFIESIWGRMEFQTAHKQALSDKRARLIVVVYGEIGPTDKLDPELRAYLQMNTYVKWGDPWFWQKLNYAMPHLARLPEQVDQENNCSSTINRAIVDEKQINEKETVIETLKEMSS</sequence>
<protein>
    <recommendedName>
        <fullName evidence="13">TIR domain-containing protein</fullName>
    </recommendedName>
</protein>
<feature type="transmembrane region" description="Helical" evidence="11">
    <location>
        <begin position="784"/>
        <end position="807"/>
    </location>
</feature>
<dbReference type="PROSITE" id="PS51257">
    <property type="entry name" value="PROKAR_LIPOPROTEIN"/>
    <property type="match status" value="1"/>
</dbReference>
<comment type="subcellular location">
    <subcellularLocation>
        <location evidence="1">Membrane</location>
        <topology evidence="1">Single-pass type I membrane protein</topology>
    </subcellularLocation>
</comment>
<dbReference type="InterPro" id="IPR026906">
    <property type="entry name" value="LRR_5"/>
</dbReference>
<organism evidence="14 15">
    <name type="scientific">Trichomalopsis sarcophagae</name>
    <dbReference type="NCBI Taxonomy" id="543379"/>
    <lineage>
        <taxon>Eukaryota</taxon>
        <taxon>Metazoa</taxon>
        <taxon>Ecdysozoa</taxon>
        <taxon>Arthropoda</taxon>
        <taxon>Hexapoda</taxon>
        <taxon>Insecta</taxon>
        <taxon>Pterygota</taxon>
        <taxon>Neoptera</taxon>
        <taxon>Endopterygota</taxon>
        <taxon>Hymenoptera</taxon>
        <taxon>Apocrita</taxon>
        <taxon>Proctotrupomorpha</taxon>
        <taxon>Chalcidoidea</taxon>
        <taxon>Pteromalidae</taxon>
        <taxon>Pteromalinae</taxon>
        <taxon>Trichomalopsis</taxon>
    </lineage>
</organism>
<evidence type="ECO:0000256" key="1">
    <source>
        <dbReference type="ARBA" id="ARBA00004479"/>
    </source>
</evidence>
<dbReference type="InterPro" id="IPR003591">
    <property type="entry name" value="Leu-rich_rpt_typical-subtyp"/>
</dbReference>
<keyword evidence="9" id="KW-0675">Receptor</keyword>
<evidence type="ECO:0000256" key="11">
    <source>
        <dbReference type="SAM" id="Phobius"/>
    </source>
</evidence>
<proteinExistence type="inferred from homology"/>
<dbReference type="Pfam" id="PF00560">
    <property type="entry name" value="LRR_1"/>
    <property type="match status" value="1"/>
</dbReference>
<dbReference type="GO" id="GO:0038023">
    <property type="term" value="F:signaling receptor activity"/>
    <property type="evidence" value="ECO:0007669"/>
    <property type="project" value="TreeGrafter"/>
</dbReference>
<dbReference type="SUPFAM" id="SSF52058">
    <property type="entry name" value="L domain-like"/>
    <property type="match status" value="3"/>
</dbReference>
<feature type="chain" id="PRO_5013393960" description="TIR domain-containing protein" evidence="12">
    <location>
        <begin position="21"/>
        <end position="1017"/>
    </location>
</feature>
<keyword evidence="10" id="KW-0325">Glycoprotein</keyword>
<evidence type="ECO:0000256" key="4">
    <source>
        <dbReference type="ARBA" id="ARBA00022692"/>
    </source>
</evidence>
<dbReference type="SMART" id="SM00365">
    <property type="entry name" value="LRR_SD22"/>
    <property type="match status" value="3"/>
</dbReference>
<gene>
    <name evidence="14" type="ORF">TSAR_003715</name>
</gene>
<evidence type="ECO:0000256" key="9">
    <source>
        <dbReference type="ARBA" id="ARBA00023170"/>
    </source>
</evidence>
<dbReference type="SMART" id="SM00255">
    <property type="entry name" value="TIR"/>
    <property type="match status" value="1"/>
</dbReference>
<dbReference type="OrthoDB" id="1421090at2759"/>
<dbReference type="InterPro" id="IPR000157">
    <property type="entry name" value="TIR_dom"/>
</dbReference>
<evidence type="ECO:0000313" key="15">
    <source>
        <dbReference type="Proteomes" id="UP000215335"/>
    </source>
</evidence>
<dbReference type="InterPro" id="IPR035897">
    <property type="entry name" value="Toll_tir_struct_dom_sf"/>
</dbReference>
<reference evidence="14 15" key="1">
    <citation type="journal article" date="2017" name="Curr. Biol.">
        <title>The Evolution of Venom by Co-option of Single-Copy Genes.</title>
        <authorList>
            <person name="Martinson E.O."/>
            <person name="Mrinalini"/>
            <person name="Kelkar Y.D."/>
            <person name="Chang C.H."/>
            <person name="Werren J.H."/>
        </authorList>
    </citation>
    <scope>NUCLEOTIDE SEQUENCE [LARGE SCALE GENOMIC DNA]</scope>
    <source>
        <strain evidence="14 15">Alberta</strain>
        <tissue evidence="14">Whole body</tissue>
    </source>
</reference>
<comment type="caution">
    <text evidence="14">The sequence shown here is derived from an EMBL/GenBank/DDBJ whole genome shotgun (WGS) entry which is preliminary data.</text>
</comment>
<keyword evidence="4 11" id="KW-0812">Transmembrane</keyword>
<dbReference type="PROSITE" id="PS51450">
    <property type="entry name" value="LRR"/>
    <property type="match status" value="6"/>
</dbReference>
<dbReference type="InterPro" id="IPR032675">
    <property type="entry name" value="LRR_dom_sf"/>
</dbReference>
<dbReference type="AlphaFoldDB" id="A0A232ENK3"/>
<dbReference type="FunFam" id="3.40.50.10140:FF:000020">
    <property type="entry name" value="Blast:Protein toll"/>
    <property type="match status" value="1"/>
</dbReference>
<dbReference type="Gene3D" id="3.40.50.10140">
    <property type="entry name" value="Toll/interleukin-1 receptor homology (TIR) domain"/>
    <property type="match status" value="1"/>
</dbReference>
<dbReference type="EMBL" id="NNAY01003140">
    <property type="protein sequence ID" value="OXU19918.1"/>
    <property type="molecule type" value="Genomic_DNA"/>
</dbReference>
<dbReference type="STRING" id="543379.A0A232ENK3"/>
<dbReference type="Proteomes" id="UP000215335">
    <property type="component" value="Unassembled WGS sequence"/>
</dbReference>
<dbReference type="Gene3D" id="3.80.10.10">
    <property type="entry name" value="Ribonuclease Inhibitor"/>
    <property type="match status" value="3"/>
</dbReference>
<keyword evidence="6" id="KW-0677">Repeat</keyword>
<keyword evidence="15" id="KW-1185">Reference proteome</keyword>
<dbReference type="PANTHER" id="PTHR24365">
    <property type="entry name" value="TOLL-LIKE RECEPTOR"/>
    <property type="match status" value="1"/>
</dbReference>
<dbReference type="PANTHER" id="PTHR24365:SF541">
    <property type="entry name" value="PROTEIN TOLL-RELATED"/>
    <property type="match status" value="1"/>
</dbReference>
<dbReference type="InterPro" id="IPR001611">
    <property type="entry name" value="Leu-rich_rpt"/>
</dbReference>
<evidence type="ECO:0000256" key="3">
    <source>
        <dbReference type="ARBA" id="ARBA00022614"/>
    </source>
</evidence>
<keyword evidence="5 12" id="KW-0732">Signal</keyword>
<evidence type="ECO:0000256" key="8">
    <source>
        <dbReference type="ARBA" id="ARBA00023136"/>
    </source>
</evidence>
<feature type="domain" description="TIR" evidence="13">
    <location>
        <begin position="836"/>
        <end position="972"/>
    </location>
</feature>
<evidence type="ECO:0000256" key="6">
    <source>
        <dbReference type="ARBA" id="ARBA00022737"/>
    </source>
</evidence>
<comment type="similarity">
    <text evidence="2">Belongs to the Toll-like receptor family.</text>
</comment>
<evidence type="ECO:0000313" key="14">
    <source>
        <dbReference type="EMBL" id="OXU19918.1"/>
    </source>
</evidence>
<dbReference type="GO" id="GO:0002224">
    <property type="term" value="P:toll-like receptor signaling pathway"/>
    <property type="evidence" value="ECO:0007669"/>
    <property type="project" value="TreeGrafter"/>
</dbReference>
<evidence type="ECO:0000259" key="13">
    <source>
        <dbReference type="PROSITE" id="PS50104"/>
    </source>
</evidence>